<dbReference type="Proteomes" id="UP001151760">
    <property type="component" value="Unassembled WGS sequence"/>
</dbReference>
<dbReference type="PANTHER" id="PTHR31286">
    <property type="entry name" value="GLYCINE-RICH CELL WALL STRUCTURAL PROTEIN 1.8-LIKE"/>
    <property type="match status" value="1"/>
</dbReference>
<dbReference type="InterPro" id="IPR040256">
    <property type="entry name" value="At4g02000-like"/>
</dbReference>
<feature type="domain" description="DUF4283" evidence="1">
    <location>
        <begin position="4"/>
        <end position="43"/>
    </location>
</feature>
<comment type="caution">
    <text evidence="2">The sequence shown here is derived from an EMBL/GenBank/DDBJ whole genome shotgun (WGS) entry which is preliminary data.</text>
</comment>
<proteinExistence type="predicted"/>
<keyword evidence="3" id="KW-1185">Reference proteome</keyword>
<dbReference type="InterPro" id="IPR025558">
    <property type="entry name" value="DUF4283"/>
</dbReference>
<organism evidence="2 3">
    <name type="scientific">Tanacetum coccineum</name>
    <dbReference type="NCBI Taxonomy" id="301880"/>
    <lineage>
        <taxon>Eukaryota</taxon>
        <taxon>Viridiplantae</taxon>
        <taxon>Streptophyta</taxon>
        <taxon>Embryophyta</taxon>
        <taxon>Tracheophyta</taxon>
        <taxon>Spermatophyta</taxon>
        <taxon>Magnoliopsida</taxon>
        <taxon>eudicotyledons</taxon>
        <taxon>Gunneridae</taxon>
        <taxon>Pentapetalae</taxon>
        <taxon>asterids</taxon>
        <taxon>campanulids</taxon>
        <taxon>Asterales</taxon>
        <taxon>Asteraceae</taxon>
        <taxon>Asteroideae</taxon>
        <taxon>Anthemideae</taxon>
        <taxon>Anthemidinae</taxon>
        <taxon>Tanacetum</taxon>
    </lineage>
</organism>
<reference evidence="2" key="1">
    <citation type="journal article" date="2022" name="Int. J. Mol. Sci.">
        <title>Draft Genome of Tanacetum Coccineum: Genomic Comparison of Closely Related Tanacetum-Family Plants.</title>
        <authorList>
            <person name="Yamashiro T."/>
            <person name="Shiraishi A."/>
            <person name="Nakayama K."/>
            <person name="Satake H."/>
        </authorList>
    </citation>
    <scope>NUCLEOTIDE SEQUENCE</scope>
</reference>
<protein>
    <submittedName>
        <fullName evidence="2">Zinc knuckle CX2CX4HX4C containing protein</fullName>
    </submittedName>
</protein>
<accession>A0ABQ5A6D7</accession>
<sequence>MMTTKGMFFFKFNSKDGMNVMIENGSWLIRSVPLILKKWTPGANIIKEDVCNISIWVKFHDIHITAFTEDGLSAIATKLDTPLMLDSYTSTMCTESLGRSSYARAIVELRADTELKDTLVVVIPKFMGEGYTISIIRVEYKISSGPFGSQYFKGKQLERVGMM</sequence>
<dbReference type="EMBL" id="BQNB010011999">
    <property type="protein sequence ID" value="GJS97895.1"/>
    <property type="molecule type" value="Genomic_DNA"/>
</dbReference>
<gene>
    <name evidence="2" type="ORF">Tco_0819065</name>
</gene>
<reference evidence="2" key="2">
    <citation type="submission" date="2022-01" db="EMBL/GenBank/DDBJ databases">
        <authorList>
            <person name="Yamashiro T."/>
            <person name="Shiraishi A."/>
            <person name="Satake H."/>
            <person name="Nakayama K."/>
        </authorList>
    </citation>
    <scope>NUCLEOTIDE SEQUENCE</scope>
</reference>
<name>A0ABQ5A6D7_9ASTR</name>
<evidence type="ECO:0000259" key="1">
    <source>
        <dbReference type="Pfam" id="PF14111"/>
    </source>
</evidence>
<dbReference type="Pfam" id="PF14111">
    <property type="entry name" value="DUF4283"/>
    <property type="match status" value="1"/>
</dbReference>
<evidence type="ECO:0000313" key="3">
    <source>
        <dbReference type="Proteomes" id="UP001151760"/>
    </source>
</evidence>
<dbReference type="PANTHER" id="PTHR31286:SF99">
    <property type="entry name" value="DUF4283 DOMAIN-CONTAINING PROTEIN"/>
    <property type="match status" value="1"/>
</dbReference>
<evidence type="ECO:0000313" key="2">
    <source>
        <dbReference type="EMBL" id="GJS97895.1"/>
    </source>
</evidence>